<proteinExistence type="predicted"/>
<gene>
    <name evidence="1" type="ORF">ACFFHU_25330</name>
</gene>
<organism evidence="1 2">
    <name type="scientific">Plantactinospora siamensis</name>
    <dbReference type="NCBI Taxonomy" id="555372"/>
    <lineage>
        <taxon>Bacteria</taxon>
        <taxon>Bacillati</taxon>
        <taxon>Actinomycetota</taxon>
        <taxon>Actinomycetes</taxon>
        <taxon>Micromonosporales</taxon>
        <taxon>Micromonosporaceae</taxon>
        <taxon>Plantactinospora</taxon>
    </lineage>
</organism>
<sequence>MQAGEVVNASEVFTDAAGGGATLTWGDADKLVGGELPENSEVVNRRRPGLDRSGGQRRGPRRFSAGTVQFANVSAPWRRGHDSFLRIRNIDLTANASSRVS</sequence>
<dbReference type="RefSeq" id="WP_377342750.1">
    <property type="nucleotide sequence ID" value="NZ_JBHLUE010000026.1"/>
</dbReference>
<comment type="caution">
    <text evidence="1">The sequence shown here is derived from an EMBL/GenBank/DDBJ whole genome shotgun (WGS) entry which is preliminary data.</text>
</comment>
<dbReference type="EMBL" id="JBHLUE010000026">
    <property type="protein sequence ID" value="MFC0567447.1"/>
    <property type="molecule type" value="Genomic_DNA"/>
</dbReference>
<keyword evidence="2" id="KW-1185">Reference proteome</keyword>
<dbReference type="Proteomes" id="UP001589894">
    <property type="component" value="Unassembled WGS sequence"/>
</dbReference>
<reference evidence="1 2" key="1">
    <citation type="submission" date="2024-09" db="EMBL/GenBank/DDBJ databases">
        <authorList>
            <person name="Sun Q."/>
            <person name="Mori K."/>
        </authorList>
    </citation>
    <scope>NUCLEOTIDE SEQUENCE [LARGE SCALE GENOMIC DNA]</scope>
    <source>
        <strain evidence="1 2">TBRC 2205</strain>
    </source>
</reference>
<name>A0ABV6P342_9ACTN</name>
<protein>
    <submittedName>
        <fullName evidence="1">Uncharacterized protein</fullName>
    </submittedName>
</protein>
<accession>A0ABV6P342</accession>
<evidence type="ECO:0000313" key="1">
    <source>
        <dbReference type="EMBL" id="MFC0567447.1"/>
    </source>
</evidence>
<evidence type="ECO:0000313" key="2">
    <source>
        <dbReference type="Proteomes" id="UP001589894"/>
    </source>
</evidence>